<protein>
    <submittedName>
        <fullName evidence="2">Uncharacterized protein</fullName>
    </submittedName>
</protein>
<dbReference type="EMBL" id="BART01024668">
    <property type="protein sequence ID" value="GAG91710.1"/>
    <property type="molecule type" value="Genomic_DNA"/>
</dbReference>
<reference evidence="2" key="1">
    <citation type="journal article" date="2014" name="Front. Microbiol.">
        <title>High frequency of phylogenetically diverse reductive dehalogenase-homologous genes in deep subseafloor sedimentary metagenomes.</title>
        <authorList>
            <person name="Kawai M."/>
            <person name="Futagami T."/>
            <person name="Toyoda A."/>
            <person name="Takaki Y."/>
            <person name="Nishi S."/>
            <person name="Hori S."/>
            <person name="Arai W."/>
            <person name="Tsubouchi T."/>
            <person name="Morono Y."/>
            <person name="Uchiyama I."/>
            <person name="Ito T."/>
            <person name="Fujiyama A."/>
            <person name="Inagaki F."/>
            <person name="Takami H."/>
        </authorList>
    </citation>
    <scope>NUCLEOTIDE SEQUENCE</scope>
    <source>
        <strain evidence="2">Expedition CK06-06</strain>
    </source>
</reference>
<feature type="non-terminal residue" evidence="2">
    <location>
        <position position="1"/>
    </location>
</feature>
<gene>
    <name evidence="2" type="ORF">S01H4_44479</name>
</gene>
<sequence>DISPSGITGSSSTHEDDAGAAATNADASVN</sequence>
<evidence type="ECO:0000256" key="1">
    <source>
        <dbReference type="SAM" id="MobiDB-lite"/>
    </source>
</evidence>
<feature type="compositionally biased region" description="Low complexity" evidence="1">
    <location>
        <begin position="1"/>
        <end position="12"/>
    </location>
</feature>
<organism evidence="2">
    <name type="scientific">marine sediment metagenome</name>
    <dbReference type="NCBI Taxonomy" id="412755"/>
    <lineage>
        <taxon>unclassified sequences</taxon>
        <taxon>metagenomes</taxon>
        <taxon>ecological metagenomes</taxon>
    </lineage>
</organism>
<proteinExistence type="predicted"/>
<name>X1B9D9_9ZZZZ</name>
<feature type="compositionally biased region" description="Low complexity" evidence="1">
    <location>
        <begin position="19"/>
        <end position="30"/>
    </location>
</feature>
<accession>X1B9D9</accession>
<evidence type="ECO:0000313" key="2">
    <source>
        <dbReference type="EMBL" id="GAG91710.1"/>
    </source>
</evidence>
<dbReference type="AlphaFoldDB" id="X1B9D9"/>
<comment type="caution">
    <text evidence="2">The sequence shown here is derived from an EMBL/GenBank/DDBJ whole genome shotgun (WGS) entry which is preliminary data.</text>
</comment>
<feature type="region of interest" description="Disordered" evidence="1">
    <location>
        <begin position="1"/>
        <end position="30"/>
    </location>
</feature>